<keyword evidence="1" id="KW-0812">Transmembrane</keyword>
<dbReference type="SUPFAM" id="SSF63829">
    <property type="entry name" value="Calcium-dependent phosphotriesterase"/>
    <property type="match status" value="3"/>
</dbReference>
<dbReference type="PANTHER" id="PTHR46663">
    <property type="entry name" value="DIGUANYLATE CYCLASE DGCT-RELATED"/>
    <property type="match status" value="1"/>
</dbReference>
<feature type="transmembrane region" description="Helical" evidence="1">
    <location>
        <begin position="736"/>
        <end position="754"/>
    </location>
</feature>
<dbReference type="InterPro" id="IPR011123">
    <property type="entry name" value="Y_Y_Y"/>
</dbReference>
<dbReference type="RefSeq" id="WP_050060353.1">
    <property type="nucleotide sequence ID" value="NZ_JACHEK010000010.1"/>
</dbReference>
<proteinExistence type="predicted"/>
<dbReference type="Gene3D" id="2.130.10.10">
    <property type="entry name" value="YVTN repeat-like/Quinoprotein amine dehydrogenase"/>
    <property type="match status" value="4"/>
</dbReference>
<dbReference type="NCBIfam" id="TIGR00254">
    <property type="entry name" value="GGDEF"/>
    <property type="match status" value="1"/>
</dbReference>
<dbReference type="EMBL" id="JACHEK010000010">
    <property type="protein sequence ID" value="MBB6146612.1"/>
    <property type="molecule type" value="Genomic_DNA"/>
</dbReference>
<dbReference type="InterPro" id="IPR000160">
    <property type="entry name" value="GGDEF_dom"/>
</dbReference>
<dbReference type="CDD" id="cd01949">
    <property type="entry name" value="GGDEF"/>
    <property type="match status" value="1"/>
</dbReference>
<feature type="domain" description="GGDEF" evidence="2">
    <location>
        <begin position="820"/>
        <end position="953"/>
    </location>
</feature>
<dbReference type="InterPro" id="IPR043128">
    <property type="entry name" value="Rev_trsase/Diguanyl_cyclase"/>
</dbReference>
<dbReference type="Pfam" id="PF00990">
    <property type="entry name" value="GGDEF"/>
    <property type="match status" value="1"/>
</dbReference>
<evidence type="ECO:0000259" key="2">
    <source>
        <dbReference type="PROSITE" id="PS50887"/>
    </source>
</evidence>
<evidence type="ECO:0000256" key="1">
    <source>
        <dbReference type="SAM" id="Phobius"/>
    </source>
</evidence>
<dbReference type="InterPro" id="IPR013783">
    <property type="entry name" value="Ig-like_fold"/>
</dbReference>
<dbReference type="AlphaFoldDB" id="A0A841JZ23"/>
<accession>A0A841JZ23</accession>
<dbReference type="Proteomes" id="UP000538666">
    <property type="component" value="Unassembled WGS sequence"/>
</dbReference>
<reference evidence="3 4" key="1">
    <citation type="submission" date="2020-08" db="EMBL/GenBank/DDBJ databases">
        <title>Genomic Encyclopedia of Type Strains, Phase IV (KMG-IV): sequencing the most valuable type-strain genomes for metagenomic binning, comparative biology and taxonomic classification.</title>
        <authorList>
            <person name="Goeker M."/>
        </authorList>
    </citation>
    <scope>NUCLEOTIDE SEQUENCE [LARGE SCALE GENOMIC DNA]</scope>
    <source>
        <strain evidence="3 4">DSM 103733</strain>
    </source>
</reference>
<dbReference type="InterPro" id="IPR029787">
    <property type="entry name" value="Nucleotide_cyclase"/>
</dbReference>
<keyword evidence="4" id="KW-1185">Reference proteome</keyword>
<protein>
    <submittedName>
        <fullName evidence="3">Diguanylate cyclase (GGDEF)-like protein</fullName>
    </submittedName>
</protein>
<dbReference type="Pfam" id="PF07495">
    <property type="entry name" value="Y_Y_Y"/>
    <property type="match status" value="1"/>
</dbReference>
<keyword evidence="1" id="KW-1133">Transmembrane helix</keyword>
<dbReference type="FunFam" id="3.30.70.270:FF:000001">
    <property type="entry name" value="Diguanylate cyclase domain protein"/>
    <property type="match status" value="1"/>
</dbReference>
<dbReference type="Gene3D" id="2.60.40.10">
    <property type="entry name" value="Immunoglobulins"/>
    <property type="match status" value="1"/>
</dbReference>
<comment type="caution">
    <text evidence="3">The sequence shown here is derived from an EMBL/GenBank/DDBJ whole genome shotgun (WGS) entry which is preliminary data.</text>
</comment>
<dbReference type="PROSITE" id="PS50887">
    <property type="entry name" value="GGDEF"/>
    <property type="match status" value="1"/>
</dbReference>
<dbReference type="GO" id="GO:0003824">
    <property type="term" value="F:catalytic activity"/>
    <property type="evidence" value="ECO:0007669"/>
    <property type="project" value="UniProtKB-ARBA"/>
</dbReference>
<dbReference type="InterPro" id="IPR015943">
    <property type="entry name" value="WD40/YVTN_repeat-like_dom_sf"/>
</dbReference>
<dbReference type="PANTHER" id="PTHR46663:SF2">
    <property type="entry name" value="GGDEF DOMAIN-CONTAINING PROTEIN"/>
    <property type="match status" value="1"/>
</dbReference>
<dbReference type="InterPro" id="IPR011110">
    <property type="entry name" value="Reg_prop"/>
</dbReference>
<dbReference type="SUPFAM" id="SSF55073">
    <property type="entry name" value="Nucleotide cyclase"/>
    <property type="match status" value="1"/>
</dbReference>
<evidence type="ECO:0000313" key="4">
    <source>
        <dbReference type="Proteomes" id="UP000538666"/>
    </source>
</evidence>
<gene>
    <name evidence="3" type="ORF">HNQ77_004591</name>
</gene>
<organism evidence="3 4">
    <name type="scientific">Silvibacterium bohemicum</name>
    <dbReference type="NCBI Taxonomy" id="1577686"/>
    <lineage>
        <taxon>Bacteria</taxon>
        <taxon>Pseudomonadati</taxon>
        <taxon>Acidobacteriota</taxon>
        <taxon>Terriglobia</taxon>
        <taxon>Terriglobales</taxon>
        <taxon>Acidobacteriaceae</taxon>
        <taxon>Silvibacterium</taxon>
    </lineage>
</organism>
<dbReference type="InterPro" id="IPR052163">
    <property type="entry name" value="DGC-Regulatory_Protein"/>
</dbReference>
<name>A0A841JZ23_9BACT</name>
<dbReference type="Pfam" id="PF07494">
    <property type="entry name" value="Reg_prop"/>
    <property type="match status" value="4"/>
</dbReference>
<dbReference type="Gene3D" id="3.30.70.270">
    <property type="match status" value="1"/>
</dbReference>
<keyword evidence="1" id="KW-0472">Membrane</keyword>
<dbReference type="OrthoDB" id="9813394at2"/>
<dbReference type="SMART" id="SM00267">
    <property type="entry name" value="GGDEF"/>
    <property type="match status" value="1"/>
</dbReference>
<evidence type="ECO:0000313" key="3">
    <source>
        <dbReference type="EMBL" id="MBB6146612.1"/>
    </source>
</evidence>
<sequence>MSLAGYIRAAGVGALLALAAGAESRAQRYSFRQYGSQDGLGNLSTTCLLQDQTGYIWVGTDNGLFRYDGNRFRAFSHADGLPNSEILGMAESPRGVLWVATQGGIVRSEGHQFKVVDGTKKEAFQAVAFDGSGNVYLEHNAGIIRGLADGAGWYRFSDVANGLMSALYVSGDDVWFARDGDIWHLRGQKADKIGSPAGLPNDQWTAIAKDSQGNLWVRSATHLYERPSTQARFVDRSEGITHATRPRLFADTHGRLYVSSDSGVVIFRGGAKTFIDPEHGLPSDTVAPILMDRGDSLWMGMFGGGLVRRLGHGEWMSWQKADGLLHNSVWSVHHDRAGRLWVGTSGGLSIFGANGKLEHSWSSHNGLAGDWVRAITEGPAGDFFVGTFPGGISRFSKDGMLLKTYRSAAGQKIDQVIAMAVDQQHRLWVAGLAAGCLRSRKPLNGSSDLEFERIDIPGLPPQTVFRDVLADEDGRVWITTSQGVARFDGSSWRIFTTADGLRSNDLSAIAEGHGSLWLGYRDALGIARLELHGDRIAVSRFTQQDGLSSDLIYALALDPAGRLWASTDNGIDVFDQNQWRHYGREDGLIWDDGNDLALSVDHDGSIWFGTSGGLSRLSPSLVKKTASAPPVVLTAIEGTSREFQAGDRLVLPHAQDSLLIRFSGLDYSSETRMRFRYRLLGYKTSWSETSEKSVHFEGLPGGHYVFEVIACGPSGEWSPVAARFAFSISPPWWQSWWFLTACMFTVLFLARVVWQFRVRGLMKQKELLKKQVADQTAELIESHRQLEELAYCDVLTSLPNRRMFTEQFRSRAATAYRYDKPFALLLVDLDHFKGINDTFGHDAGDAVLFEVAARLRVAVRESDCVARLGGDEFAILLTSAYDPVSVERICHRIIEGLSAGVAFKDEHLSTGCSIGVAVFPHHSDTQEGLYKSADLALYAAKRTRRNSFCWYCPEIAEPEIADQASPEFAPAAEN</sequence>